<name>A0A644YSP3_9ZZZZ</name>
<comment type="caution">
    <text evidence="2">The sequence shown here is derived from an EMBL/GenBank/DDBJ whole genome shotgun (WGS) entry which is preliminary data.</text>
</comment>
<feature type="transmembrane region" description="Helical" evidence="1">
    <location>
        <begin position="74"/>
        <end position="94"/>
    </location>
</feature>
<keyword evidence="1" id="KW-1133">Transmembrane helix</keyword>
<accession>A0A644YSP3</accession>
<feature type="transmembrane region" description="Helical" evidence="1">
    <location>
        <begin position="137"/>
        <end position="157"/>
    </location>
</feature>
<gene>
    <name evidence="2" type="ORF">SDC9_77904</name>
</gene>
<protein>
    <submittedName>
        <fullName evidence="2">Uncharacterized protein</fullName>
    </submittedName>
</protein>
<feature type="transmembrane region" description="Helical" evidence="1">
    <location>
        <begin position="6"/>
        <end position="25"/>
    </location>
</feature>
<sequence>MRYLEPIFDLFYLVSVIFMSIKMILAGKKHKNKMIELYGYMGFVLGFGDSFHLIPRIYALLTTGLEANAATLGIGKLITSITMTLFYAILFRIVEARFNLKNDNGIRIFAGILIIARITLCLMPQNKWTLYDAPVSWGIYRNIPFAILGVLIVYLILKKSYETKDNTFKKIGIAIIISFACYLPVVLFANTFKLIGVLMIPKTLAYLWVVYIGYEEFKKLNA</sequence>
<organism evidence="2">
    <name type="scientific">bioreactor metagenome</name>
    <dbReference type="NCBI Taxonomy" id="1076179"/>
    <lineage>
        <taxon>unclassified sequences</taxon>
        <taxon>metagenomes</taxon>
        <taxon>ecological metagenomes</taxon>
    </lineage>
</organism>
<evidence type="ECO:0000256" key="1">
    <source>
        <dbReference type="SAM" id="Phobius"/>
    </source>
</evidence>
<feature type="transmembrane region" description="Helical" evidence="1">
    <location>
        <begin position="106"/>
        <end position="125"/>
    </location>
</feature>
<evidence type="ECO:0000313" key="2">
    <source>
        <dbReference type="EMBL" id="MPM31349.1"/>
    </source>
</evidence>
<feature type="transmembrane region" description="Helical" evidence="1">
    <location>
        <begin position="194"/>
        <end position="214"/>
    </location>
</feature>
<keyword evidence="1" id="KW-0472">Membrane</keyword>
<proteinExistence type="predicted"/>
<reference evidence="2" key="1">
    <citation type="submission" date="2019-08" db="EMBL/GenBank/DDBJ databases">
        <authorList>
            <person name="Kucharzyk K."/>
            <person name="Murdoch R.W."/>
            <person name="Higgins S."/>
            <person name="Loffler F."/>
        </authorList>
    </citation>
    <scope>NUCLEOTIDE SEQUENCE</scope>
</reference>
<dbReference type="AlphaFoldDB" id="A0A644YSP3"/>
<feature type="transmembrane region" description="Helical" evidence="1">
    <location>
        <begin position="37"/>
        <end position="54"/>
    </location>
</feature>
<dbReference type="EMBL" id="VSSQ01006047">
    <property type="protein sequence ID" value="MPM31349.1"/>
    <property type="molecule type" value="Genomic_DNA"/>
</dbReference>
<keyword evidence="1" id="KW-0812">Transmembrane</keyword>
<feature type="transmembrane region" description="Helical" evidence="1">
    <location>
        <begin position="169"/>
        <end position="188"/>
    </location>
</feature>